<feature type="disulfide bond" evidence="9">
    <location>
        <begin position="69"/>
        <end position="90"/>
    </location>
</feature>
<evidence type="ECO:0000256" key="5">
    <source>
        <dbReference type="ARBA" id="ARBA00023136"/>
    </source>
</evidence>
<dbReference type="AlphaFoldDB" id="A0A8J1JEP5"/>
<accession>A0A8J1JEP5</accession>
<comment type="subcellular location">
    <subcellularLocation>
        <location evidence="1">Membrane</location>
        <topology evidence="1">Single-pass membrane protein</topology>
    </subcellularLocation>
</comment>
<reference evidence="14" key="1">
    <citation type="submission" date="2025-08" db="UniProtKB">
        <authorList>
            <consortium name="RefSeq"/>
        </authorList>
    </citation>
    <scope>IDENTIFICATION</scope>
    <source>
        <strain evidence="14">Nigerian</strain>
        <tissue evidence="14">Liver and blood</tissue>
    </source>
</reference>
<proteinExistence type="predicted"/>
<dbReference type="OrthoDB" id="8952307at2759"/>
<dbReference type="Pfam" id="PF00193">
    <property type="entry name" value="Xlink"/>
    <property type="match status" value="1"/>
</dbReference>
<dbReference type="InterPro" id="IPR043210">
    <property type="entry name" value="CD44_antigen-like"/>
</dbReference>
<dbReference type="RefSeq" id="XP_031756349.1">
    <property type="nucleotide sequence ID" value="XM_031900489.1"/>
</dbReference>
<dbReference type="SMART" id="SM00445">
    <property type="entry name" value="LINK"/>
    <property type="match status" value="1"/>
</dbReference>
<keyword evidence="13" id="KW-1185">Reference proteome</keyword>
<evidence type="ECO:0000313" key="15">
    <source>
        <dbReference type="Xenbase" id="XB-GENE-29095959"/>
    </source>
</evidence>
<dbReference type="AGR" id="Xenbase:XB-GENE-29095959"/>
<dbReference type="GeneID" id="116410282"/>
<feature type="domain" description="Link" evidence="12">
    <location>
        <begin position="22"/>
        <end position="114"/>
    </location>
</feature>
<evidence type="ECO:0000313" key="14">
    <source>
        <dbReference type="RefSeq" id="XP_031756349.1"/>
    </source>
</evidence>
<dbReference type="PANTHER" id="PTHR10225:SF5">
    <property type="entry name" value="C-TYPE LECTIN DOMAIN-CONTAINING PROTEIN"/>
    <property type="match status" value="1"/>
</dbReference>
<dbReference type="PROSITE" id="PS50963">
    <property type="entry name" value="LINK_2"/>
    <property type="match status" value="1"/>
</dbReference>
<evidence type="ECO:0000256" key="9">
    <source>
        <dbReference type="PROSITE-ProRule" id="PRU00323"/>
    </source>
</evidence>
<dbReference type="SUPFAM" id="SSF56436">
    <property type="entry name" value="C-type lectin-like"/>
    <property type="match status" value="2"/>
</dbReference>
<keyword evidence="2 10" id="KW-0812">Transmembrane</keyword>
<protein>
    <submittedName>
        <fullName evidence="14">Uncharacterized protein LOC116410282</fullName>
    </submittedName>
</protein>
<evidence type="ECO:0000256" key="3">
    <source>
        <dbReference type="ARBA" id="ARBA00022729"/>
    </source>
</evidence>
<sequence>MLGLTLIYLLILPTVLCKKPSQVIDGVFMSSEERLSYESAVQTCSVTHNAALATMEQVTNAYRGGFEFCKWGWVRERRIVMLRLSPFEKCGDFNIGILMKRCPNFQSQTALCIKTNGPSDWIFEAAIVYQPSYENASLACQEQGGKLATREEIDATTNRIVTRNNPAWYDFGVGFININGTFEDPCEKVTSIASAFCYDKDRVDVILQDKTENLKRLIILCILGSIFVILLISAFLMKGNQFVCCQEKLPVVTRDDSGCIKYPETQWNQMPTYRVIGGTMTSVDSNKYLRGNDRRQSYFISQMSQASAPMYTNVAYDQSTDT</sequence>
<keyword evidence="4 10" id="KW-1133">Transmembrane helix</keyword>
<dbReference type="PANTHER" id="PTHR10225">
    <property type="entry name" value="HYALURONAN RECEPTOR"/>
    <property type="match status" value="1"/>
</dbReference>
<evidence type="ECO:0000313" key="13">
    <source>
        <dbReference type="Proteomes" id="UP000008143"/>
    </source>
</evidence>
<evidence type="ECO:0000256" key="11">
    <source>
        <dbReference type="SAM" id="SignalP"/>
    </source>
</evidence>
<keyword evidence="8" id="KW-0325">Glycoprotein</keyword>
<feature type="chain" id="PRO_5035320301" evidence="11">
    <location>
        <begin position="18"/>
        <end position="322"/>
    </location>
</feature>
<gene>
    <name evidence="14 15" type="primary">LOC116410282</name>
</gene>
<evidence type="ECO:0000256" key="4">
    <source>
        <dbReference type="ARBA" id="ARBA00022989"/>
    </source>
</evidence>
<dbReference type="Xenbase" id="XB-GENE-29095959">
    <property type="gene designation" value="LOC116410282"/>
</dbReference>
<dbReference type="OMA" id="CIKYPET"/>
<dbReference type="GO" id="GO:0007155">
    <property type="term" value="P:cell adhesion"/>
    <property type="evidence" value="ECO:0007669"/>
    <property type="project" value="InterPro"/>
</dbReference>
<keyword evidence="5 10" id="KW-0472">Membrane</keyword>
<keyword evidence="3 11" id="KW-0732">Signal</keyword>
<dbReference type="InterPro" id="IPR016186">
    <property type="entry name" value="C-type_lectin-like/link_sf"/>
</dbReference>
<evidence type="ECO:0000256" key="10">
    <source>
        <dbReference type="SAM" id="Phobius"/>
    </source>
</evidence>
<dbReference type="InterPro" id="IPR000538">
    <property type="entry name" value="Link_dom"/>
</dbReference>
<evidence type="ECO:0000256" key="7">
    <source>
        <dbReference type="ARBA" id="ARBA00023170"/>
    </source>
</evidence>
<comment type="caution">
    <text evidence="9">Lacks conserved residue(s) required for the propagation of feature annotation.</text>
</comment>
<evidence type="ECO:0000256" key="6">
    <source>
        <dbReference type="ARBA" id="ARBA00023157"/>
    </source>
</evidence>
<dbReference type="Gene3D" id="3.10.100.10">
    <property type="entry name" value="Mannose-Binding Protein A, subunit A"/>
    <property type="match status" value="1"/>
</dbReference>
<dbReference type="GO" id="GO:0005540">
    <property type="term" value="F:hyaluronic acid binding"/>
    <property type="evidence" value="ECO:0007669"/>
    <property type="project" value="InterPro"/>
</dbReference>
<evidence type="ECO:0000256" key="8">
    <source>
        <dbReference type="ARBA" id="ARBA00023180"/>
    </source>
</evidence>
<name>A0A8J1JEP5_XENTR</name>
<dbReference type="InterPro" id="IPR016187">
    <property type="entry name" value="CTDL_fold"/>
</dbReference>
<feature type="signal peptide" evidence="11">
    <location>
        <begin position="1"/>
        <end position="17"/>
    </location>
</feature>
<feature type="transmembrane region" description="Helical" evidence="10">
    <location>
        <begin position="217"/>
        <end position="237"/>
    </location>
</feature>
<evidence type="ECO:0000256" key="2">
    <source>
        <dbReference type="ARBA" id="ARBA00022692"/>
    </source>
</evidence>
<keyword evidence="6 9" id="KW-1015">Disulfide bond</keyword>
<evidence type="ECO:0000259" key="12">
    <source>
        <dbReference type="PROSITE" id="PS50963"/>
    </source>
</evidence>
<evidence type="ECO:0000256" key="1">
    <source>
        <dbReference type="ARBA" id="ARBA00004167"/>
    </source>
</evidence>
<dbReference type="KEGG" id="xtr:116410282"/>
<dbReference type="GO" id="GO:0005886">
    <property type="term" value="C:plasma membrane"/>
    <property type="evidence" value="ECO:0007669"/>
    <property type="project" value="UniProtKB-ARBA"/>
</dbReference>
<keyword evidence="7" id="KW-0675">Receptor</keyword>
<organism evidence="13 14">
    <name type="scientific">Xenopus tropicalis</name>
    <name type="common">Western clawed frog</name>
    <name type="synonym">Silurana tropicalis</name>
    <dbReference type="NCBI Taxonomy" id="8364"/>
    <lineage>
        <taxon>Eukaryota</taxon>
        <taxon>Metazoa</taxon>
        <taxon>Chordata</taxon>
        <taxon>Craniata</taxon>
        <taxon>Vertebrata</taxon>
        <taxon>Euteleostomi</taxon>
        <taxon>Amphibia</taxon>
        <taxon>Batrachia</taxon>
        <taxon>Anura</taxon>
        <taxon>Pipoidea</taxon>
        <taxon>Pipidae</taxon>
        <taxon>Xenopodinae</taxon>
        <taxon>Xenopus</taxon>
        <taxon>Silurana</taxon>
    </lineage>
</organism>
<dbReference type="Proteomes" id="UP000008143">
    <property type="component" value="Chromosome 4"/>
</dbReference>